<evidence type="ECO:0000256" key="7">
    <source>
        <dbReference type="SAM" id="Coils"/>
    </source>
</evidence>
<evidence type="ECO:0000256" key="6">
    <source>
        <dbReference type="RuleBase" id="RU004057"/>
    </source>
</evidence>
<evidence type="ECO:0000259" key="9">
    <source>
        <dbReference type="Pfam" id="PF01618"/>
    </source>
</evidence>
<reference evidence="10" key="1">
    <citation type="submission" date="2022-04" db="EMBL/GenBank/DDBJ databases">
        <title>Desulfatitalea alkaliphila sp. nov., a novel anaerobic sulfate-reducing bacterium isolated from terrestrial mud volcano, Taman Peninsula, Russia.</title>
        <authorList>
            <person name="Khomyakova M.A."/>
            <person name="Merkel A.Y."/>
            <person name="Slobodkin A.I."/>
        </authorList>
    </citation>
    <scope>NUCLEOTIDE SEQUENCE</scope>
    <source>
        <strain evidence="10">M08but</strain>
    </source>
</reference>
<dbReference type="EMBL" id="JALJRB010000003">
    <property type="protein sequence ID" value="MCJ8499782.1"/>
    <property type="molecule type" value="Genomic_DNA"/>
</dbReference>
<organism evidence="10 11">
    <name type="scientific">Desulfatitalea alkaliphila</name>
    <dbReference type="NCBI Taxonomy" id="2929485"/>
    <lineage>
        <taxon>Bacteria</taxon>
        <taxon>Pseudomonadati</taxon>
        <taxon>Thermodesulfobacteriota</taxon>
        <taxon>Desulfobacteria</taxon>
        <taxon>Desulfobacterales</taxon>
        <taxon>Desulfosarcinaceae</taxon>
        <taxon>Desulfatitalea</taxon>
    </lineage>
</organism>
<keyword evidence="4 8" id="KW-1133">Transmembrane helix</keyword>
<feature type="coiled-coil region" evidence="7">
    <location>
        <begin position="38"/>
        <end position="94"/>
    </location>
</feature>
<feature type="transmembrane region" description="Helical" evidence="8">
    <location>
        <begin position="279"/>
        <end position="304"/>
    </location>
</feature>
<accession>A0AA41UIQ3</accession>
<keyword evidence="2" id="KW-1003">Cell membrane</keyword>
<keyword evidence="6" id="KW-0813">Transport</keyword>
<dbReference type="PIRSF" id="PIRSF037714">
    <property type="entry name" value="TolR"/>
    <property type="match status" value="1"/>
</dbReference>
<dbReference type="RefSeq" id="WP_246903281.1">
    <property type="nucleotide sequence ID" value="NZ_JALJRB010000003.1"/>
</dbReference>
<feature type="transmembrane region" description="Helical" evidence="8">
    <location>
        <begin position="361"/>
        <end position="383"/>
    </location>
</feature>
<comment type="caution">
    <text evidence="10">The sequence shown here is derived from an EMBL/GenBank/DDBJ whole genome shotgun (WGS) entry which is preliminary data.</text>
</comment>
<evidence type="ECO:0000256" key="3">
    <source>
        <dbReference type="ARBA" id="ARBA00022692"/>
    </source>
</evidence>
<dbReference type="PANTHER" id="PTHR30625:SF11">
    <property type="entry name" value="MOTA_TOLQ_EXBB PROTON CHANNEL DOMAIN-CONTAINING PROTEIN"/>
    <property type="match status" value="1"/>
</dbReference>
<keyword evidence="5 8" id="KW-0472">Membrane</keyword>
<dbReference type="InterPro" id="IPR017270">
    <property type="entry name" value="MotA/TolQ/ExbB-rel"/>
</dbReference>
<feature type="transmembrane region" description="Helical" evidence="8">
    <location>
        <begin position="403"/>
        <end position="424"/>
    </location>
</feature>
<dbReference type="PANTHER" id="PTHR30625">
    <property type="entry name" value="PROTEIN TOLQ"/>
    <property type="match status" value="1"/>
</dbReference>
<gene>
    <name evidence="10" type="ORF">MRX98_04285</name>
</gene>
<protein>
    <submittedName>
        <fullName evidence="10">MotA/TolQ/ExbB proton channel family protein</fullName>
    </submittedName>
</protein>
<evidence type="ECO:0000256" key="8">
    <source>
        <dbReference type="SAM" id="Phobius"/>
    </source>
</evidence>
<sequence length="461" mass="50999">MMRAIRFPFGLLILLLLLLMPIGPGGMALAASDLDRFLQTIQERAVEEQRRNAEREQAFRADLDGARRQVREMRQRLEAAQDRQERLLADFETNELALMALEATLRERQGDLGEMFGVVRQSAGDVYAQFLGSLAMADQPEALDFVHRLSNSRGLPDIEELERFWMLMLEEMVATGRAAPFTGEVVAPDGLRREAVIMRVGAFNVIADGRYLTHVEGRNQFLELPRQPRNRYLRQARALAEAPPGEVRPFALDPSRGAILAQLVQSPSLVERVMQGREIGLVILLLGLLGIGLFAVRFTLLTLVGRRVQRQLRTDRAMADNPLGRILGLYDRNHQVDPETLEIRMDEAILREVPRLERGLTFIKILAAVAPLLGLLGTVVGMINTFQSITLFGTGDPQLMAGGISQALVTTALGLTVAIPLLLLHSIAAAKSRGLVNIMEEQGAGLLAEHMQRQRAGGCDG</sequence>
<name>A0AA41UIQ3_9BACT</name>
<dbReference type="InterPro" id="IPR050790">
    <property type="entry name" value="ExbB/TolQ_transport"/>
</dbReference>
<evidence type="ECO:0000256" key="5">
    <source>
        <dbReference type="ARBA" id="ARBA00023136"/>
    </source>
</evidence>
<evidence type="ECO:0000256" key="2">
    <source>
        <dbReference type="ARBA" id="ARBA00022475"/>
    </source>
</evidence>
<evidence type="ECO:0000313" key="11">
    <source>
        <dbReference type="Proteomes" id="UP001165427"/>
    </source>
</evidence>
<comment type="subcellular location">
    <subcellularLocation>
        <location evidence="1">Cell membrane</location>
        <topology evidence="1">Multi-pass membrane protein</topology>
    </subcellularLocation>
    <subcellularLocation>
        <location evidence="6">Membrane</location>
        <topology evidence="6">Multi-pass membrane protein</topology>
    </subcellularLocation>
</comment>
<evidence type="ECO:0000256" key="1">
    <source>
        <dbReference type="ARBA" id="ARBA00004651"/>
    </source>
</evidence>
<dbReference type="Proteomes" id="UP001165427">
    <property type="component" value="Unassembled WGS sequence"/>
</dbReference>
<dbReference type="GO" id="GO:0005886">
    <property type="term" value="C:plasma membrane"/>
    <property type="evidence" value="ECO:0007669"/>
    <property type="project" value="UniProtKB-SubCell"/>
</dbReference>
<keyword evidence="7" id="KW-0175">Coiled coil</keyword>
<dbReference type="InterPro" id="IPR002898">
    <property type="entry name" value="MotA_ExbB_proton_chnl"/>
</dbReference>
<evidence type="ECO:0000313" key="10">
    <source>
        <dbReference type="EMBL" id="MCJ8499782.1"/>
    </source>
</evidence>
<keyword evidence="6" id="KW-0653">Protein transport</keyword>
<comment type="similarity">
    <text evidence="6">Belongs to the exbB/tolQ family.</text>
</comment>
<evidence type="ECO:0000256" key="4">
    <source>
        <dbReference type="ARBA" id="ARBA00022989"/>
    </source>
</evidence>
<dbReference type="GO" id="GO:0017038">
    <property type="term" value="P:protein import"/>
    <property type="evidence" value="ECO:0007669"/>
    <property type="project" value="TreeGrafter"/>
</dbReference>
<keyword evidence="11" id="KW-1185">Reference proteome</keyword>
<keyword evidence="3 8" id="KW-0812">Transmembrane</keyword>
<dbReference type="Pfam" id="PF01618">
    <property type="entry name" value="MotA_ExbB"/>
    <property type="match status" value="1"/>
</dbReference>
<proteinExistence type="inferred from homology"/>
<feature type="domain" description="MotA/TolQ/ExbB proton channel" evidence="9">
    <location>
        <begin position="333"/>
        <end position="440"/>
    </location>
</feature>
<dbReference type="AlphaFoldDB" id="A0AA41UIQ3"/>